<evidence type="ECO:0000256" key="9">
    <source>
        <dbReference type="SAM" id="Coils"/>
    </source>
</evidence>
<comment type="similarity">
    <text evidence="8">Belongs to the bZIP family. GCN4 subfamily.</text>
</comment>
<protein>
    <submittedName>
        <fullName evidence="12">KLLA0D14113p</fullName>
    </submittedName>
</protein>
<proteinExistence type="inferred from homology"/>
<dbReference type="SUPFAM" id="SSF57959">
    <property type="entry name" value="Leucine zipper domain"/>
    <property type="match status" value="1"/>
</dbReference>
<dbReference type="FunCoup" id="Q6CQU7">
    <property type="interactions" value="4185"/>
</dbReference>
<keyword evidence="2" id="KW-0028">Amino-acid biosynthesis</keyword>
<dbReference type="InParanoid" id="Q6CQU7"/>
<dbReference type="STRING" id="284590.Q6CQU7"/>
<evidence type="ECO:0000256" key="5">
    <source>
        <dbReference type="ARBA" id="ARBA00023159"/>
    </source>
</evidence>
<gene>
    <name evidence="12" type="ORF">KLLA0_D14113g</name>
</gene>
<evidence type="ECO:0000256" key="1">
    <source>
        <dbReference type="ARBA" id="ARBA00004123"/>
    </source>
</evidence>
<dbReference type="GO" id="GO:0005634">
    <property type="term" value="C:nucleus"/>
    <property type="evidence" value="ECO:0007669"/>
    <property type="project" value="UniProtKB-SubCell"/>
</dbReference>
<keyword evidence="7" id="KW-0539">Nucleus</keyword>
<dbReference type="InterPro" id="IPR004827">
    <property type="entry name" value="bZIP"/>
</dbReference>
<dbReference type="GO" id="GO:0005667">
    <property type="term" value="C:transcription regulator complex"/>
    <property type="evidence" value="ECO:0007669"/>
    <property type="project" value="TreeGrafter"/>
</dbReference>
<dbReference type="PANTHER" id="PTHR11462">
    <property type="entry name" value="JUN TRANSCRIPTION FACTOR-RELATED"/>
    <property type="match status" value="1"/>
</dbReference>
<keyword evidence="9" id="KW-0175">Coiled coil</keyword>
<dbReference type="PANTHER" id="PTHR11462:SF35">
    <property type="entry name" value="TRANSCRIPTION FACTOR JRA"/>
    <property type="match status" value="1"/>
</dbReference>
<comment type="subcellular location">
    <subcellularLocation>
        <location evidence="1">Nucleus</location>
    </subcellularLocation>
</comment>
<dbReference type="AlphaFoldDB" id="Q6CQU7"/>
<keyword evidence="6" id="KW-0804">Transcription</keyword>
<dbReference type="HOGENOM" id="CLU_068501_1_0_1"/>
<dbReference type="GO" id="GO:0000981">
    <property type="term" value="F:DNA-binding transcription factor activity, RNA polymerase II-specific"/>
    <property type="evidence" value="ECO:0007669"/>
    <property type="project" value="TreeGrafter"/>
</dbReference>
<dbReference type="PaxDb" id="284590-Q6CQU7"/>
<keyword evidence="13" id="KW-1185">Reference proteome</keyword>
<evidence type="ECO:0000256" key="3">
    <source>
        <dbReference type="ARBA" id="ARBA00023015"/>
    </source>
</evidence>
<dbReference type="InterPro" id="IPR046347">
    <property type="entry name" value="bZIP_sf"/>
</dbReference>
<dbReference type="Gene3D" id="3.30.160.60">
    <property type="entry name" value="Classic Zinc Finger"/>
    <property type="match status" value="1"/>
</dbReference>
<feature type="region of interest" description="Disordered" evidence="10">
    <location>
        <begin position="72"/>
        <end position="97"/>
    </location>
</feature>
<keyword evidence="3" id="KW-0805">Transcription regulation</keyword>
<accession>Q6CQU7</accession>
<evidence type="ECO:0000259" key="11">
    <source>
        <dbReference type="PROSITE" id="PS50217"/>
    </source>
</evidence>
<dbReference type="InterPro" id="IPR050946">
    <property type="entry name" value="AP-1_TF_bZIP"/>
</dbReference>
<organism evidence="12 13">
    <name type="scientific">Kluyveromyces lactis (strain ATCC 8585 / CBS 2359 / DSM 70799 / NBRC 1267 / NRRL Y-1140 / WM37)</name>
    <name type="common">Yeast</name>
    <name type="synonym">Candida sphaerica</name>
    <dbReference type="NCBI Taxonomy" id="284590"/>
    <lineage>
        <taxon>Eukaryota</taxon>
        <taxon>Fungi</taxon>
        <taxon>Dikarya</taxon>
        <taxon>Ascomycota</taxon>
        <taxon>Saccharomycotina</taxon>
        <taxon>Saccharomycetes</taxon>
        <taxon>Saccharomycetales</taxon>
        <taxon>Saccharomycetaceae</taxon>
        <taxon>Kluyveromyces</taxon>
    </lineage>
</organism>
<dbReference type="GO" id="GO:0000978">
    <property type="term" value="F:RNA polymerase II cis-regulatory region sequence-specific DNA binding"/>
    <property type="evidence" value="ECO:0007669"/>
    <property type="project" value="TreeGrafter"/>
</dbReference>
<feature type="region of interest" description="Disordered" evidence="10">
    <location>
        <begin position="216"/>
        <end position="251"/>
    </location>
</feature>
<evidence type="ECO:0000256" key="10">
    <source>
        <dbReference type="SAM" id="MobiDB-lite"/>
    </source>
</evidence>
<dbReference type="Pfam" id="PF07716">
    <property type="entry name" value="bZIP_2"/>
    <property type="match status" value="1"/>
</dbReference>
<dbReference type="Proteomes" id="UP000000598">
    <property type="component" value="Chromosome D"/>
</dbReference>
<evidence type="ECO:0000256" key="2">
    <source>
        <dbReference type="ARBA" id="ARBA00022605"/>
    </source>
</evidence>
<dbReference type="GO" id="GO:0001080">
    <property type="term" value="P:nitrogen catabolite activation of transcription from RNA polymerase II promoter"/>
    <property type="evidence" value="ECO:0007669"/>
    <property type="project" value="TreeGrafter"/>
</dbReference>
<dbReference type="PROSITE" id="PS00036">
    <property type="entry name" value="BZIP_BASIC"/>
    <property type="match status" value="1"/>
</dbReference>
<evidence type="ECO:0000256" key="8">
    <source>
        <dbReference type="ARBA" id="ARBA00061302"/>
    </source>
</evidence>
<dbReference type="PROSITE" id="PS50217">
    <property type="entry name" value="BZIP"/>
    <property type="match status" value="1"/>
</dbReference>
<feature type="domain" description="BZIP" evidence="11">
    <location>
        <begin position="277"/>
        <end position="327"/>
    </location>
</feature>
<evidence type="ECO:0000256" key="4">
    <source>
        <dbReference type="ARBA" id="ARBA00023125"/>
    </source>
</evidence>
<dbReference type="EMBL" id="CR382124">
    <property type="protein sequence ID" value="CAH00788.1"/>
    <property type="molecule type" value="Genomic_DNA"/>
</dbReference>
<dbReference type="GO" id="GO:0008652">
    <property type="term" value="P:amino acid biosynthetic process"/>
    <property type="evidence" value="ECO:0007669"/>
    <property type="project" value="UniProtKB-KW"/>
</dbReference>
<evidence type="ECO:0000313" key="12">
    <source>
        <dbReference type="EMBL" id="CAH00788.1"/>
    </source>
</evidence>
<evidence type="ECO:0000313" key="13">
    <source>
        <dbReference type="Proteomes" id="UP000000598"/>
    </source>
</evidence>
<name>Q6CQU7_KLULA</name>
<dbReference type="FunFam" id="3.30.160.60:FF:001491">
    <property type="entry name" value="Cross-pathway control protein A"/>
    <property type="match status" value="1"/>
</dbReference>
<dbReference type="CDD" id="cd12193">
    <property type="entry name" value="bZIP_GCN4"/>
    <property type="match status" value="1"/>
</dbReference>
<dbReference type="KEGG" id="kla:KLLA0_D14113g"/>
<feature type="coiled-coil region" evidence="9">
    <location>
        <begin position="288"/>
        <end position="329"/>
    </location>
</feature>
<dbReference type="SMART" id="SM00338">
    <property type="entry name" value="BRLZ"/>
    <property type="match status" value="1"/>
</dbReference>
<reference evidence="12 13" key="1">
    <citation type="journal article" date="2004" name="Nature">
        <title>Genome evolution in yeasts.</title>
        <authorList>
            <consortium name="Genolevures"/>
            <person name="Dujon B."/>
            <person name="Sherman D."/>
            <person name="Fischer G."/>
            <person name="Durrens P."/>
            <person name="Casaregola S."/>
            <person name="Lafontaine I."/>
            <person name="de Montigny J."/>
            <person name="Marck C."/>
            <person name="Neuveglise C."/>
            <person name="Talla E."/>
            <person name="Goffard N."/>
            <person name="Frangeul L."/>
            <person name="Aigle M."/>
            <person name="Anthouard V."/>
            <person name="Babour A."/>
            <person name="Barbe V."/>
            <person name="Barnay S."/>
            <person name="Blanchin S."/>
            <person name="Beckerich J.M."/>
            <person name="Beyne E."/>
            <person name="Bleykasten C."/>
            <person name="Boisrame A."/>
            <person name="Boyer J."/>
            <person name="Cattolico L."/>
            <person name="Confanioleri F."/>
            <person name="de Daruvar A."/>
            <person name="Despons L."/>
            <person name="Fabre E."/>
            <person name="Fairhead C."/>
            <person name="Ferry-Dumazet H."/>
            <person name="Groppi A."/>
            <person name="Hantraye F."/>
            <person name="Hennequin C."/>
            <person name="Jauniaux N."/>
            <person name="Joyet P."/>
            <person name="Kachouri R."/>
            <person name="Kerrest A."/>
            <person name="Koszul R."/>
            <person name="Lemaire M."/>
            <person name="Lesur I."/>
            <person name="Ma L."/>
            <person name="Muller H."/>
            <person name="Nicaud J.M."/>
            <person name="Nikolski M."/>
            <person name="Oztas S."/>
            <person name="Ozier-Kalogeropoulos O."/>
            <person name="Pellenz S."/>
            <person name="Potier S."/>
            <person name="Richard G.F."/>
            <person name="Straub M.L."/>
            <person name="Suleau A."/>
            <person name="Swennene D."/>
            <person name="Tekaia F."/>
            <person name="Wesolowski-Louvel M."/>
            <person name="Westhof E."/>
            <person name="Wirth B."/>
            <person name="Zeniou-Meyer M."/>
            <person name="Zivanovic I."/>
            <person name="Bolotin-Fukuhara M."/>
            <person name="Thierry A."/>
            <person name="Bouchier C."/>
            <person name="Caudron B."/>
            <person name="Scarpelli C."/>
            <person name="Gaillardin C."/>
            <person name="Weissenbach J."/>
            <person name="Wincker P."/>
            <person name="Souciet J.L."/>
        </authorList>
    </citation>
    <scope>NUCLEOTIDE SEQUENCE [LARGE SCALE GENOMIC DNA]</scope>
    <source>
        <strain evidence="13">ATCC 8585 / CBS 2359 / DSM 70799 / NBRC 1267 / NRRL Y-1140 / WM37</strain>
    </source>
</reference>
<dbReference type="CDD" id="cd12192">
    <property type="entry name" value="GCN4_cent"/>
    <property type="match status" value="1"/>
</dbReference>
<keyword evidence="5" id="KW-0010">Activator</keyword>
<keyword evidence="4" id="KW-0238">DNA-binding</keyword>
<sequence length="333" mass="36581">MKMNMNMNMNLEMSVNPLQQQFINLPNASSVAADDVAAASTQVKMEPSQNSTMGELIFDKFINHAVEHPHLQQSVSNGSPSGGDADDISPKLFNMNSADPTITSNEISTTELNASIVETFFDAASSTDSTPIFELDNQDLGGVETWTSLFDNDIPVTLEDVSDCANAVTLELESTHNVSVQHPSVVDDLVAPPTNTMALKQNQFLPTPMLEDDLQLPSKPKFSKASGRVSKPTKCENLTRSPSPSETESNKYDNLGVIAYSRKQRAAPLTPVIPESDDPMAVKRAKNTEAARRSRARKLQRMNQLEDKVKELLQRNSDLENEVTRLRSMLGSQ</sequence>
<evidence type="ECO:0000256" key="7">
    <source>
        <dbReference type="ARBA" id="ARBA00023242"/>
    </source>
</evidence>
<feature type="compositionally biased region" description="Polar residues" evidence="10">
    <location>
        <begin position="236"/>
        <end position="247"/>
    </location>
</feature>
<evidence type="ECO:0000256" key="6">
    <source>
        <dbReference type="ARBA" id="ARBA00023163"/>
    </source>
</evidence>
<dbReference type="GO" id="GO:1903833">
    <property type="term" value="P:positive regulation of cellular response to amino acid starvation"/>
    <property type="evidence" value="ECO:0007669"/>
    <property type="project" value="TreeGrafter"/>
</dbReference>
<dbReference type="eggNOG" id="KOG0837">
    <property type="taxonomic scope" value="Eukaryota"/>
</dbReference>
<dbReference type="OMA" id="PMFEYEN"/>